<evidence type="ECO:0000256" key="1">
    <source>
        <dbReference type="SAM" id="MobiDB-lite"/>
    </source>
</evidence>
<keyword evidence="4" id="KW-1185">Reference proteome</keyword>
<gene>
    <name evidence="3" type="ORF">ACFOSU_09645</name>
</gene>
<dbReference type="EMBL" id="JBHRSS010000003">
    <property type="protein sequence ID" value="MFC3104157.1"/>
    <property type="molecule type" value="Genomic_DNA"/>
</dbReference>
<evidence type="ECO:0000313" key="3">
    <source>
        <dbReference type="EMBL" id="MFC3104157.1"/>
    </source>
</evidence>
<accession>A0ABV7ERC1</accession>
<comment type="caution">
    <text evidence="3">The sequence shown here is derived from an EMBL/GenBank/DDBJ whole genome shotgun (WGS) entry which is preliminary data.</text>
</comment>
<feature type="chain" id="PRO_5047302779" evidence="2">
    <location>
        <begin position="23"/>
        <end position="128"/>
    </location>
</feature>
<evidence type="ECO:0000313" key="4">
    <source>
        <dbReference type="Proteomes" id="UP001595462"/>
    </source>
</evidence>
<feature type="region of interest" description="Disordered" evidence="1">
    <location>
        <begin position="24"/>
        <end position="60"/>
    </location>
</feature>
<feature type="compositionally biased region" description="Low complexity" evidence="1">
    <location>
        <begin position="24"/>
        <end position="34"/>
    </location>
</feature>
<evidence type="ECO:0000256" key="2">
    <source>
        <dbReference type="SAM" id="SignalP"/>
    </source>
</evidence>
<feature type="region of interest" description="Disordered" evidence="1">
    <location>
        <begin position="100"/>
        <end position="128"/>
    </location>
</feature>
<sequence length="128" mass="13428">MAALALMVAPMLALLPVVPASAADTARQVAPARAQARDRGDAHTRRHGHDGIPGQPQSVYPEVLIEPETEHWRGNYVPDSYRLDGYDGKPRGAAICSGASGRTISTSGAGCPLGQTPESGGRSWSTRP</sequence>
<protein>
    <submittedName>
        <fullName evidence="3">Uncharacterized protein</fullName>
    </submittedName>
</protein>
<proteinExistence type="predicted"/>
<dbReference type="RefSeq" id="WP_380688870.1">
    <property type="nucleotide sequence ID" value="NZ_JBHRSS010000003.1"/>
</dbReference>
<feature type="signal peptide" evidence="2">
    <location>
        <begin position="1"/>
        <end position="22"/>
    </location>
</feature>
<feature type="compositionally biased region" description="Polar residues" evidence="1">
    <location>
        <begin position="116"/>
        <end position="128"/>
    </location>
</feature>
<reference evidence="4" key="1">
    <citation type="journal article" date="2019" name="Int. J. Syst. Evol. Microbiol.">
        <title>The Global Catalogue of Microorganisms (GCM) 10K type strain sequencing project: providing services to taxonomists for standard genome sequencing and annotation.</title>
        <authorList>
            <consortium name="The Broad Institute Genomics Platform"/>
            <consortium name="The Broad Institute Genome Sequencing Center for Infectious Disease"/>
            <person name="Wu L."/>
            <person name="Ma J."/>
        </authorList>
    </citation>
    <scope>NUCLEOTIDE SEQUENCE [LARGE SCALE GENOMIC DNA]</scope>
    <source>
        <strain evidence="4">KCTC 52640</strain>
    </source>
</reference>
<keyword evidence="2" id="KW-0732">Signal</keyword>
<dbReference type="Proteomes" id="UP001595462">
    <property type="component" value="Unassembled WGS sequence"/>
</dbReference>
<organism evidence="3 4">
    <name type="scientific">Salinisphaera aquimarina</name>
    <dbReference type="NCBI Taxonomy" id="2094031"/>
    <lineage>
        <taxon>Bacteria</taxon>
        <taxon>Pseudomonadati</taxon>
        <taxon>Pseudomonadota</taxon>
        <taxon>Gammaproteobacteria</taxon>
        <taxon>Salinisphaerales</taxon>
        <taxon>Salinisphaeraceae</taxon>
        <taxon>Salinisphaera</taxon>
    </lineage>
</organism>
<name>A0ABV7ERC1_9GAMM</name>